<evidence type="ECO:0000313" key="1">
    <source>
        <dbReference type="EMBL" id="MBU2787836.1"/>
    </source>
</evidence>
<name>A0AAE3CJI9_9PROT</name>
<dbReference type="Proteomes" id="UP001197378">
    <property type="component" value="Unassembled WGS sequence"/>
</dbReference>
<dbReference type="AlphaFoldDB" id="A0AAE3CJI9"/>
<keyword evidence="2" id="KW-1185">Reference proteome</keyword>
<dbReference type="CDD" id="cd02440">
    <property type="entry name" value="AdoMet_MTases"/>
    <property type="match status" value="1"/>
</dbReference>
<reference evidence="1" key="1">
    <citation type="journal article" date="2021" name="ISME J.">
        <title>Genomic evolution of the class Acidithiobacillia: deep-branching Proteobacteria living in extreme acidic conditions.</title>
        <authorList>
            <person name="Moya-Beltran A."/>
            <person name="Beard S."/>
            <person name="Rojas-Villalobos C."/>
            <person name="Issotta F."/>
            <person name="Gallardo Y."/>
            <person name="Ulloa R."/>
            <person name="Giaveno A."/>
            <person name="Degli Esposti M."/>
            <person name="Johnson D.B."/>
            <person name="Quatrini R."/>
        </authorList>
    </citation>
    <scope>NUCLEOTIDE SEQUENCE</scope>
    <source>
        <strain evidence="1">VAN18-1</strain>
    </source>
</reference>
<dbReference type="EMBL" id="JAAXYO010000084">
    <property type="protein sequence ID" value="MBU2787836.1"/>
    <property type="molecule type" value="Genomic_DNA"/>
</dbReference>
<accession>A0AAE3CJI9</accession>
<organism evidence="1 2">
    <name type="scientific">Igneacidithiobacillus copahuensis</name>
    <dbReference type="NCBI Taxonomy" id="2724909"/>
    <lineage>
        <taxon>Bacteria</taxon>
        <taxon>Pseudomonadati</taxon>
        <taxon>Pseudomonadota</taxon>
        <taxon>Acidithiobacillia</taxon>
        <taxon>Acidithiobacillales</taxon>
        <taxon>Acidithiobacillaceae</taxon>
        <taxon>Igneacidithiobacillus</taxon>
    </lineage>
</organism>
<dbReference type="InterPro" id="IPR029063">
    <property type="entry name" value="SAM-dependent_MTases_sf"/>
</dbReference>
<proteinExistence type="predicted"/>
<gene>
    <name evidence="1" type="ORF">HFQ13_06405</name>
</gene>
<dbReference type="Gene3D" id="3.40.50.150">
    <property type="entry name" value="Vaccinia Virus protein VP39"/>
    <property type="match status" value="1"/>
</dbReference>
<evidence type="ECO:0000313" key="2">
    <source>
        <dbReference type="Proteomes" id="UP001197378"/>
    </source>
</evidence>
<sequence>MNTQQKNTGFWHFTREFFRDPRGIGALFPSSPFLARRMAGLVPSGEGAVVELGPGLGPVTHALLEGGIAKTDLILIERSANMVQHLRQEFPGVEVIHGDAAELATLIGDRLPVRAIVSSLPLRTIPPKIVGRILGEFPKCARRGTAFIQFTYHPLHSCTGLSGKFTHQRASYVWRNLPPARVDCFHFGD</sequence>
<comment type="caution">
    <text evidence="1">The sequence shown here is derived from an EMBL/GenBank/DDBJ whole genome shotgun (WGS) entry which is preliminary data.</text>
</comment>
<protein>
    <submittedName>
        <fullName evidence="1">Phosphatidylethanolamine N-methyltransferase</fullName>
    </submittedName>
</protein>
<dbReference type="SUPFAM" id="SSF53335">
    <property type="entry name" value="S-adenosyl-L-methionine-dependent methyltransferases"/>
    <property type="match status" value="1"/>
</dbReference>
<dbReference type="RefSeq" id="WP_215871203.1">
    <property type="nucleotide sequence ID" value="NZ_JAAXYO010000084.1"/>
</dbReference>